<dbReference type="GO" id="GO:0046872">
    <property type="term" value="F:metal ion binding"/>
    <property type="evidence" value="ECO:0007669"/>
    <property type="project" value="UniProtKB-UniRule"/>
</dbReference>
<evidence type="ECO:0000256" key="6">
    <source>
        <dbReference type="ARBA" id="ARBA00023118"/>
    </source>
</evidence>
<keyword evidence="1 10" id="KW-0540">Nuclease</keyword>
<dbReference type="PANTHER" id="PTHR34353">
    <property type="entry name" value="CRISPR-ASSOCIATED ENDONUCLEASE CAS1 1"/>
    <property type="match status" value="1"/>
</dbReference>
<dbReference type="GO" id="GO:0043571">
    <property type="term" value="P:maintenance of CRISPR repeat elements"/>
    <property type="evidence" value="ECO:0007669"/>
    <property type="project" value="UniProtKB-UniRule"/>
</dbReference>
<gene>
    <name evidence="10 11" type="primary">cas1</name>
    <name evidence="11" type="ORF">DW672_02835</name>
</gene>
<evidence type="ECO:0000256" key="2">
    <source>
        <dbReference type="ARBA" id="ARBA00022723"/>
    </source>
</evidence>
<dbReference type="PANTHER" id="PTHR34353:SF2">
    <property type="entry name" value="CRISPR-ASSOCIATED ENDONUCLEASE CAS1 1"/>
    <property type="match status" value="1"/>
</dbReference>
<dbReference type="GO" id="GO:0016787">
    <property type="term" value="F:hydrolase activity"/>
    <property type="evidence" value="ECO:0007669"/>
    <property type="project" value="UniProtKB-KW"/>
</dbReference>
<dbReference type="Gene3D" id="1.20.120.920">
    <property type="entry name" value="CRISPR-associated endonuclease Cas1, C-terminal domain"/>
    <property type="match status" value="1"/>
</dbReference>
<evidence type="ECO:0000256" key="5">
    <source>
        <dbReference type="ARBA" id="ARBA00022842"/>
    </source>
</evidence>
<sequence>MSWRTIVITKRAKLDLQLGFMVVRGEDTTKVALNEIAVVLIESTAVSLTTSLLAELAKRKVKVIFCDEKRNPSSELVSYYGSHDTSNKIRKQIAWRQNTKEAVWTEIVSEKIRKQKELLELLGKEEAELLSSYLQQIAWNDETNREGHAAKVYFNALFGLDFTRTEDNLINAALNYGYSIILSSFTREIVANGYITQLGLFHDNMFNQFNLASDLMEPFRPLVDKCVLGMKLEQFEHEEKMWLVDILNQAVQIDGKLQYVSNAIKIYCKSVFDALNEDDSALVRFYKIEL</sequence>
<comment type="subunit">
    <text evidence="9 10">Homodimer, forms a heterotetramer with a Cas2 homodimer.</text>
</comment>
<evidence type="ECO:0000256" key="3">
    <source>
        <dbReference type="ARBA" id="ARBA00022759"/>
    </source>
</evidence>
<evidence type="ECO:0000256" key="8">
    <source>
        <dbReference type="ARBA" id="ARBA00023211"/>
    </source>
</evidence>
<dbReference type="InterPro" id="IPR042211">
    <property type="entry name" value="CRISPR-assoc_Cas1_N"/>
</dbReference>
<dbReference type="Proteomes" id="UP000284902">
    <property type="component" value="Unassembled WGS sequence"/>
</dbReference>
<dbReference type="EC" id="3.1.-.-" evidence="10"/>
<dbReference type="Pfam" id="PF01867">
    <property type="entry name" value="Cas_Cas1"/>
    <property type="match status" value="1"/>
</dbReference>
<feature type="binding site" evidence="10">
    <location>
        <position position="202"/>
    </location>
    <ligand>
        <name>Mn(2+)</name>
        <dbReference type="ChEBI" id="CHEBI:29035"/>
    </ligand>
</feature>
<evidence type="ECO:0000256" key="4">
    <source>
        <dbReference type="ARBA" id="ARBA00022801"/>
    </source>
</evidence>
<dbReference type="AlphaFoldDB" id="A0A414P8P1"/>
<dbReference type="NCBIfam" id="TIGR00287">
    <property type="entry name" value="cas1"/>
    <property type="match status" value="1"/>
</dbReference>
<dbReference type="InterPro" id="IPR019855">
    <property type="entry name" value="CRISPR-assoc_Cas1_NMENI"/>
</dbReference>
<evidence type="ECO:0000256" key="10">
    <source>
        <dbReference type="HAMAP-Rule" id="MF_01470"/>
    </source>
</evidence>
<feature type="binding site" evidence="10">
    <location>
        <position position="146"/>
    </location>
    <ligand>
        <name>Mn(2+)</name>
        <dbReference type="ChEBI" id="CHEBI:29035"/>
    </ligand>
</feature>
<protein>
    <recommendedName>
        <fullName evidence="10">CRISPR-associated endonuclease Cas1</fullName>
        <ecNumber evidence="10">3.1.-.-</ecNumber>
    </recommendedName>
</protein>
<keyword evidence="8 10" id="KW-0464">Manganese</keyword>
<organism evidence="11 12">
    <name type="scientific">[Ruminococcus] lactaris</name>
    <dbReference type="NCBI Taxonomy" id="46228"/>
    <lineage>
        <taxon>Bacteria</taxon>
        <taxon>Bacillati</taxon>
        <taxon>Bacillota</taxon>
        <taxon>Clostridia</taxon>
        <taxon>Lachnospirales</taxon>
        <taxon>Lachnospiraceae</taxon>
        <taxon>Mediterraneibacter</taxon>
    </lineage>
</organism>
<keyword evidence="4 10" id="KW-0378">Hydrolase</keyword>
<evidence type="ECO:0000256" key="1">
    <source>
        <dbReference type="ARBA" id="ARBA00022722"/>
    </source>
</evidence>
<feature type="binding site" evidence="10">
    <location>
        <position position="217"/>
    </location>
    <ligand>
        <name>Mn(2+)</name>
        <dbReference type="ChEBI" id="CHEBI:29035"/>
    </ligand>
</feature>
<comment type="function">
    <text evidence="10">CRISPR (clustered regularly interspaced short palindromic repeat), is an adaptive immune system that provides protection against mobile genetic elements (viruses, transposable elements and conjugative plasmids). CRISPR clusters contain spacers, sequences complementary to antecedent mobile elements, and target invading nucleic acids. CRISPR clusters are transcribed and processed into CRISPR RNA (crRNA). Acts as a dsDNA endonuclease. Involved in the integration of spacer DNA into the CRISPR cassette.</text>
</comment>
<dbReference type="InterPro" id="IPR042206">
    <property type="entry name" value="CRISPR-assoc_Cas1_C"/>
</dbReference>
<keyword evidence="5 10" id="KW-0460">Magnesium</keyword>
<accession>A0A414P8P1</accession>
<keyword evidence="6 10" id="KW-0051">Antiviral defense</keyword>
<dbReference type="RefSeq" id="WP_118212484.1">
    <property type="nucleotide sequence ID" value="NZ_JAQEAN010000009.1"/>
</dbReference>
<keyword evidence="7 10" id="KW-0238">DNA-binding</keyword>
<reference evidence="11 12" key="1">
    <citation type="submission" date="2018-08" db="EMBL/GenBank/DDBJ databases">
        <title>A genome reference for cultivated species of the human gut microbiota.</title>
        <authorList>
            <person name="Zou Y."/>
            <person name="Xue W."/>
            <person name="Luo G."/>
        </authorList>
    </citation>
    <scope>NUCLEOTIDE SEQUENCE [LARGE SCALE GENOMIC DNA]</scope>
    <source>
        <strain evidence="11 12">AM25-1LB</strain>
    </source>
</reference>
<evidence type="ECO:0000256" key="9">
    <source>
        <dbReference type="ARBA" id="ARBA00038592"/>
    </source>
</evidence>
<dbReference type="EMBL" id="QRHG01000005">
    <property type="protein sequence ID" value="RHF62502.1"/>
    <property type="molecule type" value="Genomic_DNA"/>
</dbReference>
<keyword evidence="3 10" id="KW-0255">Endonuclease</keyword>
<comment type="similarity">
    <text evidence="10">Belongs to the CRISPR-associated endonuclease Cas1 family.</text>
</comment>
<proteinExistence type="inferred from homology"/>
<dbReference type="GO" id="GO:0004520">
    <property type="term" value="F:DNA endonuclease activity"/>
    <property type="evidence" value="ECO:0007669"/>
    <property type="project" value="InterPro"/>
</dbReference>
<evidence type="ECO:0000313" key="12">
    <source>
        <dbReference type="Proteomes" id="UP000284902"/>
    </source>
</evidence>
<comment type="caution">
    <text evidence="11">The sequence shown here is derived from an EMBL/GenBank/DDBJ whole genome shotgun (WGS) entry which is preliminary data.</text>
</comment>
<dbReference type="Gene3D" id="3.100.10.20">
    <property type="entry name" value="CRISPR-associated endonuclease Cas1, N-terminal domain"/>
    <property type="match status" value="1"/>
</dbReference>
<dbReference type="GO" id="GO:0051607">
    <property type="term" value="P:defense response to virus"/>
    <property type="evidence" value="ECO:0007669"/>
    <property type="project" value="UniProtKB-UniRule"/>
</dbReference>
<dbReference type="NCBIfam" id="TIGR03639">
    <property type="entry name" value="cas1_NMENI"/>
    <property type="match status" value="1"/>
</dbReference>
<dbReference type="InterPro" id="IPR002729">
    <property type="entry name" value="CRISPR-assoc_Cas1"/>
</dbReference>
<dbReference type="InterPro" id="IPR050646">
    <property type="entry name" value="Cas1"/>
</dbReference>
<evidence type="ECO:0000256" key="7">
    <source>
        <dbReference type="ARBA" id="ARBA00023125"/>
    </source>
</evidence>
<name>A0A414P8P1_9FIRM</name>
<keyword evidence="2 10" id="KW-0479">Metal-binding</keyword>
<comment type="cofactor">
    <cofactor evidence="10">
        <name>Mg(2+)</name>
        <dbReference type="ChEBI" id="CHEBI:18420"/>
    </cofactor>
    <cofactor evidence="10">
        <name>Mn(2+)</name>
        <dbReference type="ChEBI" id="CHEBI:29035"/>
    </cofactor>
</comment>
<evidence type="ECO:0000313" key="11">
    <source>
        <dbReference type="EMBL" id="RHF62502.1"/>
    </source>
</evidence>
<dbReference type="GO" id="GO:0003677">
    <property type="term" value="F:DNA binding"/>
    <property type="evidence" value="ECO:0007669"/>
    <property type="project" value="UniProtKB-KW"/>
</dbReference>
<dbReference type="HAMAP" id="MF_01470">
    <property type="entry name" value="Cas1"/>
    <property type="match status" value="1"/>
</dbReference>